<name>A0AAV1U772_9STRA</name>
<gene>
    <name evidence="2" type="ORF">PM001_LOCUS14753</name>
</gene>
<evidence type="ECO:0000313" key="2">
    <source>
        <dbReference type="EMBL" id="CAK7929603.1"/>
    </source>
</evidence>
<sequence length="59" mass="6186">MARSATAKANPSPIYDPKPPSAPKGARDPTGRRDLKNRHDPAKPAATPKLGKKSAVVQA</sequence>
<evidence type="ECO:0000313" key="3">
    <source>
        <dbReference type="Proteomes" id="UP001162060"/>
    </source>
</evidence>
<proteinExistence type="predicted"/>
<reference evidence="2" key="1">
    <citation type="submission" date="2024-01" db="EMBL/GenBank/DDBJ databases">
        <authorList>
            <person name="Webb A."/>
        </authorList>
    </citation>
    <scope>NUCLEOTIDE SEQUENCE</scope>
    <source>
        <strain evidence="2">Pm1</strain>
    </source>
</reference>
<feature type="compositionally biased region" description="Basic and acidic residues" evidence="1">
    <location>
        <begin position="25"/>
        <end position="42"/>
    </location>
</feature>
<organism evidence="2 3">
    <name type="scientific">Peronospora matthiolae</name>
    <dbReference type="NCBI Taxonomy" id="2874970"/>
    <lineage>
        <taxon>Eukaryota</taxon>
        <taxon>Sar</taxon>
        <taxon>Stramenopiles</taxon>
        <taxon>Oomycota</taxon>
        <taxon>Peronosporomycetes</taxon>
        <taxon>Peronosporales</taxon>
        <taxon>Peronosporaceae</taxon>
        <taxon>Peronospora</taxon>
    </lineage>
</organism>
<protein>
    <submittedName>
        <fullName evidence="2">Uncharacterized protein</fullName>
    </submittedName>
</protein>
<comment type="caution">
    <text evidence="2">The sequence shown here is derived from an EMBL/GenBank/DDBJ whole genome shotgun (WGS) entry which is preliminary data.</text>
</comment>
<dbReference type="EMBL" id="CAKLBY020000153">
    <property type="protein sequence ID" value="CAK7929603.1"/>
    <property type="molecule type" value="Genomic_DNA"/>
</dbReference>
<dbReference type="AlphaFoldDB" id="A0AAV1U772"/>
<feature type="region of interest" description="Disordered" evidence="1">
    <location>
        <begin position="1"/>
        <end position="59"/>
    </location>
</feature>
<dbReference type="Proteomes" id="UP001162060">
    <property type="component" value="Unassembled WGS sequence"/>
</dbReference>
<accession>A0AAV1U772</accession>
<evidence type="ECO:0000256" key="1">
    <source>
        <dbReference type="SAM" id="MobiDB-lite"/>
    </source>
</evidence>